<accession>A0ABV9Y426</accession>
<keyword evidence="1" id="KW-0472">Membrane</keyword>
<dbReference type="Pfam" id="PF13676">
    <property type="entry name" value="TIR_2"/>
    <property type="match status" value="1"/>
</dbReference>
<feature type="transmembrane region" description="Helical" evidence="1">
    <location>
        <begin position="273"/>
        <end position="293"/>
    </location>
</feature>
<evidence type="ECO:0000313" key="4">
    <source>
        <dbReference type="Proteomes" id="UP001595833"/>
    </source>
</evidence>
<comment type="caution">
    <text evidence="3">The sequence shown here is derived from an EMBL/GenBank/DDBJ whole genome shotgun (WGS) entry which is preliminary data.</text>
</comment>
<dbReference type="Proteomes" id="UP001595833">
    <property type="component" value="Unassembled WGS sequence"/>
</dbReference>
<evidence type="ECO:0000256" key="1">
    <source>
        <dbReference type="SAM" id="Phobius"/>
    </source>
</evidence>
<dbReference type="EMBL" id="JBHSJB010000013">
    <property type="protein sequence ID" value="MFC5055421.1"/>
    <property type="molecule type" value="Genomic_DNA"/>
</dbReference>
<feature type="transmembrane region" description="Helical" evidence="1">
    <location>
        <begin position="179"/>
        <end position="198"/>
    </location>
</feature>
<gene>
    <name evidence="3" type="ORF">ACFPFM_16855</name>
</gene>
<keyword evidence="4" id="KW-1185">Reference proteome</keyword>
<keyword evidence="3" id="KW-0675">Receptor</keyword>
<dbReference type="InterPro" id="IPR000157">
    <property type="entry name" value="TIR_dom"/>
</dbReference>
<dbReference type="SUPFAM" id="SSF52200">
    <property type="entry name" value="Toll/Interleukin receptor TIR domain"/>
    <property type="match status" value="1"/>
</dbReference>
<dbReference type="InterPro" id="IPR035897">
    <property type="entry name" value="Toll_tir_struct_dom_sf"/>
</dbReference>
<feature type="transmembrane region" description="Helical" evidence="1">
    <location>
        <begin position="204"/>
        <end position="225"/>
    </location>
</feature>
<keyword evidence="1" id="KW-1133">Transmembrane helix</keyword>
<feature type="domain" description="TIR" evidence="2">
    <location>
        <begin position="19"/>
        <end position="146"/>
    </location>
</feature>
<sequence>MGGIFINYRITTDDPEHVGRVRLLHDRLREFFGEGQVFLDARSIDLGSHFSPVIRERLDDAQIVIAVVHPGWRDTLFTRLGEEGADWVHEELRIALARIEEDDGKTRKRIVPVLVNGARHKDELTRLPTGIEGVKRHQARHFTTQDDADALIEELALHLDDGFEQFPAERTGNSRPRRWSPHLVGAAAAVGVVAGLPAPPAPELLVVSVVGLALWAVVALFNLAAGTGVNSAEASAHPLPWRDHTLRVALPLGVAWVVVVVFLLVEAADPAQVGFWVSAFGLLGTFTVVSGLLKGRRRDERRLAQWPVALSTPVRTQALRADMARLDLKLADGEQTDKRLGFGLRARCRVAIDDLLRGAALLEDDSRRSRVSWALADHPVAAAAVVLWLAATAGSARFHPLILMPAAGLAPAAVELEYRRQRMVRQAVAKEVSEHVAELRSRWAVLDRRRS</sequence>
<protein>
    <submittedName>
        <fullName evidence="3">Toll/interleukin-1 receptor domain-containing protein</fullName>
    </submittedName>
</protein>
<name>A0ABV9Y426_9PSEU</name>
<dbReference type="RefSeq" id="WP_344038695.1">
    <property type="nucleotide sequence ID" value="NZ_BAAAKE010000012.1"/>
</dbReference>
<dbReference type="Gene3D" id="3.40.50.10140">
    <property type="entry name" value="Toll/interleukin-1 receptor homology (TIR) domain"/>
    <property type="match status" value="1"/>
</dbReference>
<evidence type="ECO:0000259" key="2">
    <source>
        <dbReference type="Pfam" id="PF13676"/>
    </source>
</evidence>
<evidence type="ECO:0000313" key="3">
    <source>
        <dbReference type="EMBL" id="MFC5055421.1"/>
    </source>
</evidence>
<feature type="transmembrane region" description="Helical" evidence="1">
    <location>
        <begin position="246"/>
        <end position="267"/>
    </location>
</feature>
<reference evidence="4" key="1">
    <citation type="journal article" date="2019" name="Int. J. Syst. Evol. Microbiol.">
        <title>The Global Catalogue of Microorganisms (GCM) 10K type strain sequencing project: providing services to taxonomists for standard genome sequencing and annotation.</title>
        <authorList>
            <consortium name="The Broad Institute Genomics Platform"/>
            <consortium name="The Broad Institute Genome Sequencing Center for Infectious Disease"/>
            <person name="Wu L."/>
            <person name="Ma J."/>
        </authorList>
    </citation>
    <scope>NUCLEOTIDE SEQUENCE [LARGE SCALE GENOMIC DNA]</scope>
    <source>
        <strain evidence="4">KCTC 12848</strain>
    </source>
</reference>
<proteinExistence type="predicted"/>
<keyword evidence="1" id="KW-0812">Transmembrane</keyword>
<organism evidence="3 4">
    <name type="scientific">Saccharothrix xinjiangensis</name>
    <dbReference type="NCBI Taxonomy" id="204798"/>
    <lineage>
        <taxon>Bacteria</taxon>
        <taxon>Bacillati</taxon>
        <taxon>Actinomycetota</taxon>
        <taxon>Actinomycetes</taxon>
        <taxon>Pseudonocardiales</taxon>
        <taxon>Pseudonocardiaceae</taxon>
        <taxon>Saccharothrix</taxon>
    </lineage>
</organism>